<evidence type="ECO:0000313" key="1">
    <source>
        <dbReference type="EMBL" id="KAK3686750.1"/>
    </source>
</evidence>
<accession>A0ACC3MFW5</accession>
<dbReference type="Proteomes" id="UP001281147">
    <property type="component" value="Unassembled WGS sequence"/>
</dbReference>
<comment type="caution">
    <text evidence="1">The sequence shown here is derived from an EMBL/GenBank/DDBJ whole genome shotgun (WGS) entry which is preliminary data.</text>
</comment>
<evidence type="ECO:0000313" key="2">
    <source>
        <dbReference type="Proteomes" id="UP001281147"/>
    </source>
</evidence>
<sequence>MTRSRAASAMGPTPAVSTSRAVLRRPTPTEGINQTTDMPEDTTHLRVTNPALAISNADNNAPAAAPMKNSMPTIRFIPHTETRSNRPSLHFTALTRTLSAHNSIVRVGRYSERDTHTHASPSSPASTSVTPVGFKSKVVSRRHCEFWCSNGQWFVKDVKSSSGTFLNHVRLSQPGSESRPYPVNDGDVVQLGIDFKGGEEVIFRCVKIRIECNRGWQKSLNSFNTSAHKRLLKHTGSLATGPKKARDSDATSTNSSECSICLNPVAPCQALFVAPCSHVWHYKFVADLEADVEPPEDLQEEVYEDEGDGDGGGQEESQDVSADQEDEGYDDEQGLEDVQDDNTVPTSLPPRNQSLQSASQRREGSRRYIENTSSESANSPFDPTLSLASLNVPTRNSNDEEAASFESQMQTRPIAINNSRREYRTTSSDADFIGARATTPTSTAPFALAAGMGMMNISTERREGEGDGEGEGPMTPTNDAGPFLLPGRDDEGGRVDEGSRGRGSGLATFRGSRDREREDGEGIE</sequence>
<gene>
    <name evidence="1" type="ORF">LTR37_019500</name>
</gene>
<name>A0ACC3MFW5_9PEZI</name>
<organism evidence="1 2">
    <name type="scientific">Vermiconidia calcicola</name>
    <dbReference type="NCBI Taxonomy" id="1690605"/>
    <lineage>
        <taxon>Eukaryota</taxon>
        <taxon>Fungi</taxon>
        <taxon>Dikarya</taxon>
        <taxon>Ascomycota</taxon>
        <taxon>Pezizomycotina</taxon>
        <taxon>Dothideomycetes</taxon>
        <taxon>Dothideomycetidae</taxon>
        <taxon>Mycosphaerellales</taxon>
        <taxon>Extremaceae</taxon>
        <taxon>Vermiconidia</taxon>
    </lineage>
</organism>
<reference evidence="1" key="1">
    <citation type="submission" date="2023-07" db="EMBL/GenBank/DDBJ databases">
        <title>Black Yeasts Isolated from many extreme environments.</title>
        <authorList>
            <person name="Coleine C."/>
            <person name="Stajich J.E."/>
            <person name="Selbmann L."/>
        </authorList>
    </citation>
    <scope>NUCLEOTIDE SEQUENCE</scope>
    <source>
        <strain evidence="1">CCFEE 5714</strain>
    </source>
</reference>
<protein>
    <submittedName>
        <fullName evidence="1">Uncharacterized protein</fullName>
    </submittedName>
</protein>
<proteinExistence type="predicted"/>
<keyword evidence="2" id="KW-1185">Reference proteome</keyword>
<dbReference type="EMBL" id="JAUTXU010000304">
    <property type="protein sequence ID" value="KAK3686750.1"/>
    <property type="molecule type" value="Genomic_DNA"/>
</dbReference>